<dbReference type="AlphaFoldDB" id="A0A7W2JWL7"/>
<feature type="region of interest" description="Disordered" evidence="2">
    <location>
        <begin position="192"/>
        <end position="221"/>
    </location>
</feature>
<protein>
    <submittedName>
        <fullName evidence="4">Isochorismatase family protein</fullName>
    </submittedName>
</protein>
<feature type="compositionally biased region" description="Basic residues" evidence="2">
    <location>
        <begin position="212"/>
        <end position="221"/>
    </location>
</feature>
<evidence type="ECO:0000313" key="5">
    <source>
        <dbReference type="Proteomes" id="UP000541770"/>
    </source>
</evidence>
<evidence type="ECO:0000256" key="2">
    <source>
        <dbReference type="SAM" id="MobiDB-lite"/>
    </source>
</evidence>
<dbReference type="PANTHER" id="PTHR43540">
    <property type="entry name" value="PEROXYUREIDOACRYLATE/UREIDOACRYLATE AMIDOHYDROLASE-RELATED"/>
    <property type="match status" value="1"/>
</dbReference>
<feature type="domain" description="Isochorismatase-like" evidence="3">
    <location>
        <begin position="11"/>
        <end position="146"/>
    </location>
</feature>
<dbReference type="GO" id="GO:0016787">
    <property type="term" value="F:hydrolase activity"/>
    <property type="evidence" value="ECO:0007669"/>
    <property type="project" value="UniProtKB-KW"/>
</dbReference>
<keyword evidence="1" id="KW-0378">Hydrolase</keyword>
<organism evidence="4 5">
    <name type="scientific">Pseudomonas mosselii</name>
    <dbReference type="NCBI Taxonomy" id="78327"/>
    <lineage>
        <taxon>Bacteria</taxon>
        <taxon>Pseudomonadati</taxon>
        <taxon>Pseudomonadota</taxon>
        <taxon>Gammaproteobacteria</taxon>
        <taxon>Pseudomonadales</taxon>
        <taxon>Pseudomonadaceae</taxon>
        <taxon>Pseudomonas</taxon>
    </lineage>
</organism>
<dbReference type="Gene3D" id="3.40.50.850">
    <property type="entry name" value="Isochorismatase-like"/>
    <property type="match status" value="1"/>
</dbReference>
<evidence type="ECO:0000313" key="4">
    <source>
        <dbReference type="EMBL" id="MBA6066495.1"/>
    </source>
</evidence>
<accession>A0A7W2JWL7</accession>
<evidence type="ECO:0000256" key="1">
    <source>
        <dbReference type="ARBA" id="ARBA00022801"/>
    </source>
</evidence>
<reference evidence="4 5" key="1">
    <citation type="submission" date="2020-07" db="EMBL/GenBank/DDBJ databases">
        <title>Diversity of carbapenemase encoding genes among Pseudomonas putida group clinical isolates in a tertiary Brazilian hospital.</title>
        <authorList>
            <person name="Alberto-Lei F."/>
            <person name="Nodari C.S."/>
            <person name="Streling A.P."/>
            <person name="Paulino J.T."/>
            <person name="Bessa-Neto F.O."/>
            <person name="Cayo R."/>
            <person name="Gales A.C."/>
        </authorList>
    </citation>
    <scope>NUCLEOTIDE SEQUENCE [LARGE SCALE GENOMIC DNA]</scope>
    <source>
        <strain evidence="4 5">14802</strain>
    </source>
</reference>
<sequence>MSAEPIPRAEALLLVDVQCAFMEGADAVPGHLALQASIARLLARARQAGVPVIFLQNDGAPDTPDAPHTSGWQLYFPAGRGEYVLFKTEDDGFVETGLQALLHELGVQCLALCGLLSEMCLAATARAALQRGFEVLLAHDAHATYDVPPGPGGSPGVSAALAARAAEWSLGDEVVVLPDVEAVAFARFSQSDPDRVWPQGGPDDHASAPAQPRRRRFPPHR</sequence>
<gene>
    <name evidence="4" type="ORF">H4C75_17290</name>
</gene>
<comment type="caution">
    <text evidence="4">The sequence shown here is derived from an EMBL/GenBank/DDBJ whole genome shotgun (WGS) entry which is preliminary data.</text>
</comment>
<dbReference type="Pfam" id="PF00857">
    <property type="entry name" value="Isochorismatase"/>
    <property type="match status" value="1"/>
</dbReference>
<dbReference type="RefSeq" id="WP_083242007.1">
    <property type="nucleotide sequence ID" value="NZ_BQIL01000010.1"/>
</dbReference>
<dbReference type="InterPro" id="IPR000868">
    <property type="entry name" value="Isochorismatase-like_dom"/>
</dbReference>
<dbReference type="SUPFAM" id="SSF52499">
    <property type="entry name" value="Isochorismatase-like hydrolases"/>
    <property type="match status" value="1"/>
</dbReference>
<evidence type="ECO:0000259" key="3">
    <source>
        <dbReference type="Pfam" id="PF00857"/>
    </source>
</evidence>
<dbReference type="EMBL" id="JACGDE010000011">
    <property type="protein sequence ID" value="MBA6066495.1"/>
    <property type="molecule type" value="Genomic_DNA"/>
</dbReference>
<dbReference type="InterPro" id="IPR036380">
    <property type="entry name" value="Isochorismatase-like_sf"/>
</dbReference>
<dbReference type="InterPro" id="IPR050272">
    <property type="entry name" value="Isochorismatase-like_hydrls"/>
</dbReference>
<dbReference type="Proteomes" id="UP000541770">
    <property type="component" value="Unassembled WGS sequence"/>
</dbReference>
<dbReference type="PANTHER" id="PTHR43540:SF1">
    <property type="entry name" value="ISOCHORISMATASE HYDROLASE"/>
    <property type="match status" value="1"/>
</dbReference>
<name>A0A7W2JWL7_9PSED</name>
<proteinExistence type="predicted"/>